<dbReference type="Pfam" id="PF09699">
    <property type="entry name" value="Paired_CXXCH_1"/>
    <property type="match status" value="1"/>
</dbReference>
<feature type="region of interest" description="Disordered" evidence="2">
    <location>
        <begin position="82"/>
        <end position="107"/>
    </location>
</feature>
<accession>A0A5D3WJY2</accession>
<proteinExistence type="predicted"/>
<feature type="domain" description="Ig-like" evidence="3">
    <location>
        <begin position="480"/>
        <end position="593"/>
    </location>
</feature>
<dbReference type="Proteomes" id="UP000324159">
    <property type="component" value="Unassembled WGS sequence"/>
</dbReference>
<dbReference type="EMBL" id="VNIB01000011">
    <property type="protein sequence ID" value="TYO97132.1"/>
    <property type="molecule type" value="Genomic_DNA"/>
</dbReference>
<dbReference type="InterPro" id="IPR010177">
    <property type="entry name" value="Paired_CXXCH_1"/>
</dbReference>
<dbReference type="PROSITE" id="PS50835">
    <property type="entry name" value="IG_LIKE"/>
    <property type="match status" value="1"/>
</dbReference>
<dbReference type="InterPro" id="IPR007110">
    <property type="entry name" value="Ig-like_dom"/>
</dbReference>
<organism evidence="4 5">
    <name type="scientific">Geothermobacter ehrlichii</name>
    <dbReference type="NCBI Taxonomy" id="213224"/>
    <lineage>
        <taxon>Bacteria</taxon>
        <taxon>Pseudomonadati</taxon>
        <taxon>Thermodesulfobacteriota</taxon>
        <taxon>Desulfuromonadia</taxon>
        <taxon>Desulfuromonadales</taxon>
        <taxon>Geothermobacteraceae</taxon>
        <taxon>Geothermobacter</taxon>
    </lineage>
</organism>
<dbReference type="Pfam" id="PF09698">
    <property type="entry name" value="GSu_C4xC__C2xCH"/>
    <property type="match status" value="2"/>
</dbReference>
<dbReference type="Gene3D" id="1.10.1130.10">
    <property type="entry name" value="Flavocytochrome C3, Chain A"/>
    <property type="match status" value="1"/>
</dbReference>
<dbReference type="InterPro" id="IPR036280">
    <property type="entry name" value="Multihaem_cyt_sf"/>
</dbReference>
<gene>
    <name evidence="4" type="ORF">EDC39_11162</name>
</gene>
<dbReference type="GO" id="GO:0016491">
    <property type="term" value="F:oxidoreductase activity"/>
    <property type="evidence" value="ECO:0007669"/>
    <property type="project" value="TreeGrafter"/>
</dbReference>
<evidence type="ECO:0000256" key="2">
    <source>
        <dbReference type="SAM" id="MobiDB-lite"/>
    </source>
</evidence>
<sequence length="2700" mass="274164">MRSGFLRTILVLALVLVAVPAMVQARAVHYFPCEDCHRAGADPLSVTTNICLDCHDTTSGSVTLNDSTVASATGRFSAGDASNAFGNNPAPGKQTSHNWGASDTNPAAGAKAPSNRFFYGRQGFSTGVVACSRCHDPHGDNVQNPKLLKLPPSRGYVAEDMCLDCHADWNVSNHGIETHPMGVRLDTAPGNLPDASNDPADKYYDTPDNSQTANGNVTLVNGEVTCTSCHGVHWVDSDGSTADTQGSVGQGDGKLLKHNGVSNETISSSICQSCHKYTGHAPAASQQLGCLVCHSGHDYDPNGNPNIYMLRKQITLDTTNIKASGSTNDTVTLDYTTYPPAANYDNGGGNGSLCLSCHDFPTGHQPDAQCADCHAHDNQNGSFAAGCGSCHGYAPSLDQPGNTTPGGYAVSTQNPAHDYSASAAYKDESLTPHATHANGSGNYSYACAVCHGDGAGQLGSADHDAGTFQQVLDGAIGTLPAVTTGSGATSPSYNTAAPGTCSAVYCHSNGNPRGGTLQTVSVSWANGKGTIFTPANTTDNECQQCHGNDAASMSGVNSALHQQHLGAGTMLGRTFDCSVCHSTVAASNTELLASAIGGDHVNGSKEVSFNSSFNLGAGTLGGGSYGTDGTCSVYCHSNGSVNATPDWDDPTTGQCGTCHQVNASGDTGAPLSGAHAKHVFDANGPQLACSDCHGAGADTGSHANHVNGAIDAPAQSACNTCHGAASGQTTGPDREPVWTDTTSVDCETCHTGSAIAVVKGNTAPAQNSFATLGHGKSSITGPACTGCHDTSGGKHFDGTTGDPQLTGGAVADDAFCQTCHATKAVHYANNGTSGSTSGNSCAYCHEPHGNGVGAGFDAMVLSSVGPAGNKAPAAVTGFTDKTAASSYFDASSFSGVCQVCHDPAGGVGGINHYNRTTADGHNSTTACITCHNHDDATVAFKASANSCEGCHAGTIASNGHPAHVNKNGGAIDADLSDCAACHGSQVNGADPYTLTGGGGGLHQNGTVDFAAGIADGGSGQAVTCSAACHSTASGKATVWNSGTISCDACHGQPPADGGGDGLAHSKHVALTGVDCTTCHGAMPTDTSHVSYAAGTDLQILQDMAQAVADEATVVDATWDDANNTCNNAACHNPSGGTYAADWDTSNSTNNCDLCHSSTDPGTGSHTSHVNNAALIGDNLACAECHVDNGTNTAHRDGTVDVLSALTYSGEVAIPSTGVGNCSTSQCHSNDDDTAAPFFSYVPSPNWGDNSATDKCTVCHLKPPVTGDHQAHWVSLRLSRGLSCQSCHNGTAKSDFTIVSGGNHLNGATDGTGFYDVAGGGTYNGSAVTITYTKGAPSTCTASCHQVNPKTWTNAASCEACHGDLSYVGPTHTAHIDISGSIQLDVSECVICHGADVSTYTATGGDGGSGTHQDGTVQLQPGITAAATGCASACHDSSASDGYWGDADGLNCTACHNNGTNDNNIANAAPTTGSHVAHVTTEGMQCADCHGTLPTDTSHISGLDAAGQAGADQGETLTNKATPVADNATVDDSPFNDAGNSFVDSANTCSNTYCHDPSNTGQVATWGVDTVSCALCHGDDAGADQMATGTHPNHLNATATFGLTITCDKCHPDNTGNYGHFIKSTGPTTVNQAVQFGGTVITGAQQSPVVDGKYSGEVALPNTGYGTCGTTACHNNGQGGAPNNSTYTWGTTNIQSCLLCHNNMPTTGVHATHLDGNVKYGPYASVGGSTNCGRCHAANANNTSMAGQATHINGQISFADGNEVASGGIGGDTTVTVCDTCHGGSTAVSLAGTGAKATWSAGGPVACETCHGDYNQANVDGALAPIRAGSAYDNSGHGKTGVGKACVDCHDHAGDHIGYTTNRLNTIGGKDYNTDPNGFCNACHTGVPNSAVHYANTQTTGGTSDDGVTCVTCHDQHGQNGGQDAMIASTIQTHTVSGFTDRTARSSYANASNQGVCQVCHDPSEVLHFNRTTEELASHNSGQICTTCHSHTSNPIFKPSGCNGCHGGGTVGASASNYWPDGSDGAAGPNDAGRHLKHMNVLSQRVYGVSAVALLDDPAADSKQKALCEYCHAAVTNDSDHGATANLPAEVFVDKDLNRHAQTLWGTADTDAAYSGGSCSSVDCHNGKTTGTGTFGWYDAGTSTCTMCHTPGDPGANPTTGLHVVSAAGVQAHDDTLGTAGCTECHNALPAIDNTSASTHINGTFVVDSGVNDDRGITVSGNITAFSQAAVGTSDSCAASCHSDGGNWQRLWSTSADSTATSLGSARCDVCHGQLNNWRAGMSVNHNLAKINDGTHTDCTQCHVAPDAPYDFATMHENGTIEVNDNTAMSYDPANGTCSVSVCHGSTTPTRGPGASTIFAENLLNGPGASCNSCHLATGGSANNNTVLGYTFNNRTGAHAKHVSSAATAYGSTAISTQSTAYNYGCGVCHPTDEGTYHQNGTLDVLLDPTTAPGTIKALNDPAAGYSAGSCSGVYCHSDGVNVAAGSSPDFLTGTFTNPNGDYCQNCHGNQPTTGSHGKHVVGIHYDDIYSGTTGLISDAGATGAGHGDVTTAITITCALCHNATVNQWYNGSNTACVSCHGSTGSAVDKTVITNADLDKTLHVNGVKDVSFAPVDPVRSKAQVRDFTTSEPELDNNWQRVGGYKVDANSHDESKVSPPLNTATMWDGGTKNCTVACHNGNTITWGTTGISCNACHTQLPK</sequence>
<dbReference type="InterPro" id="IPR051829">
    <property type="entry name" value="Multiheme_Cytochr_ET"/>
</dbReference>
<dbReference type="PANTHER" id="PTHR35038">
    <property type="entry name" value="DISSIMILATORY SULFITE REDUCTASE SIRA"/>
    <property type="match status" value="1"/>
</dbReference>
<keyword evidence="5" id="KW-1185">Reference proteome</keyword>
<dbReference type="PANTHER" id="PTHR35038:SF6">
    <property type="entry name" value="SURFACE LOCALIZED DECAHEME CYTOCHROME C LIPOPROTEIN"/>
    <property type="match status" value="1"/>
</dbReference>
<evidence type="ECO:0000259" key="3">
    <source>
        <dbReference type="PROSITE" id="PS50835"/>
    </source>
</evidence>
<dbReference type="NCBIfam" id="TIGR01904">
    <property type="entry name" value="GSu_C4xC__C2xCH"/>
    <property type="match status" value="5"/>
</dbReference>
<dbReference type="SUPFAM" id="SSF48695">
    <property type="entry name" value="Multiheme cytochromes"/>
    <property type="match status" value="10"/>
</dbReference>
<evidence type="ECO:0000313" key="4">
    <source>
        <dbReference type="EMBL" id="TYO97132.1"/>
    </source>
</evidence>
<dbReference type="RefSeq" id="WP_187426768.1">
    <property type="nucleotide sequence ID" value="NZ_VNIB01000011.1"/>
</dbReference>
<evidence type="ECO:0000256" key="1">
    <source>
        <dbReference type="ARBA" id="ARBA00022729"/>
    </source>
</evidence>
<keyword evidence="1" id="KW-0732">Signal</keyword>
<reference evidence="4 5" key="1">
    <citation type="submission" date="2019-07" db="EMBL/GenBank/DDBJ databases">
        <title>Genomic Encyclopedia of Type Strains, Phase IV (KMG-IV): sequencing the most valuable type-strain genomes for metagenomic binning, comparative biology and taxonomic classification.</title>
        <authorList>
            <person name="Goeker M."/>
        </authorList>
    </citation>
    <scope>NUCLEOTIDE SEQUENCE [LARGE SCALE GENOMIC DNA]</scope>
    <source>
        <strain evidence="4 5">SS015</strain>
    </source>
</reference>
<evidence type="ECO:0000313" key="5">
    <source>
        <dbReference type="Proteomes" id="UP000324159"/>
    </source>
</evidence>
<feature type="compositionally biased region" description="Polar residues" evidence="2">
    <location>
        <begin position="93"/>
        <end position="105"/>
    </location>
</feature>
<protein>
    <submittedName>
        <fullName evidence="4">Putative CxxxxCH...CXXCH cytochrome family protein</fullName>
    </submittedName>
</protein>
<name>A0A5D3WJY2_9BACT</name>
<dbReference type="InterPro" id="IPR010176">
    <property type="entry name" value="C4xCH_C2xCH_motif_GEOSU"/>
</dbReference>
<comment type="caution">
    <text evidence="4">The sequence shown here is derived from an EMBL/GenBank/DDBJ whole genome shotgun (WGS) entry which is preliminary data.</text>
</comment>